<evidence type="ECO:0000313" key="1">
    <source>
        <dbReference type="EMBL" id="KAG0413917.1"/>
    </source>
</evidence>
<proteinExistence type="predicted"/>
<organism evidence="1 2">
    <name type="scientific">Ixodes persulcatus</name>
    <name type="common">Taiga tick</name>
    <dbReference type="NCBI Taxonomy" id="34615"/>
    <lineage>
        <taxon>Eukaryota</taxon>
        <taxon>Metazoa</taxon>
        <taxon>Ecdysozoa</taxon>
        <taxon>Arthropoda</taxon>
        <taxon>Chelicerata</taxon>
        <taxon>Arachnida</taxon>
        <taxon>Acari</taxon>
        <taxon>Parasitiformes</taxon>
        <taxon>Ixodida</taxon>
        <taxon>Ixodoidea</taxon>
        <taxon>Ixodidae</taxon>
        <taxon>Ixodinae</taxon>
        <taxon>Ixodes</taxon>
    </lineage>
</organism>
<accession>A0AC60P3C9</accession>
<gene>
    <name evidence="1" type="ORF">HPB47_008919</name>
</gene>
<comment type="caution">
    <text evidence="1">The sequence shown here is derived from an EMBL/GenBank/DDBJ whole genome shotgun (WGS) entry which is preliminary data.</text>
</comment>
<reference evidence="1 2" key="1">
    <citation type="journal article" date="2020" name="Cell">
        <title>Large-Scale Comparative Analyses of Tick Genomes Elucidate Their Genetic Diversity and Vector Capacities.</title>
        <authorList>
            <consortium name="Tick Genome and Microbiome Consortium (TIGMIC)"/>
            <person name="Jia N."/>
            <person name="Wang J."/>
            <person name="Shi W."/>
            <person name="Du L."/>
            <person name="Sun Y."/>
            <person name="Zhan W."/>
            <person name="Jiang J.F."/>
            <person name="Wang Q."/>
            <person name="Zhang B."/>
            <person name="Ji P."/>
            <person name="Bell-Sakyi L."/>
            <person name="Cui X.M."/>
            <person name="Yuan T.T."/>
            <person name="Jiang B.G."/>
            <person name="Yang W.F."/>
            <person name="Lam T.T."/>
            <person name="Chang Q.C."/>
            <person name="Ding S.J."/>
            <person name="Wang X.J."/>
            <person name="Zhu J.G."/>
            <person name="Ruan X.D."/>
            <person name="Zhao L."/>
            <person name="Wei J.T."/>
            <person name="Ye R.Z."/>
            <person name="Que T.C."/>
            <person name="Du C.H."/>
            <person name="Zhou Y.H."/>
            <person name="Cheng J.X."/>
            <person name="Dai P.F."/>
            <person name="Guo W.B."/>
            <person name="Han X.H."/>
            <person name="Huang E.J."/>
            <person name="Li L.F."/>
            <person name="Wei W."/>
            <person name="Gao Y.C."/>
            <person name="Liu J.Z."/>
            <person name="Shao H.Z."/>
            <person name="Wang X."/>
            <person name="Wang C.C."/>
            <person name="Yang T.C."/>
            <person name="Huo Q.B."/>
            <person name="Li W."/>
            <person name="Chen H.Y."/>
            <person name="Chen S.E."/>
            <person name="Zhou L.G."/>
            <person name="Ni X.B."/>
            <person name="Tian J.H."/>
            <person name="Sheng Y."/>
            <person name="Liu T."/>
            <person name="Pan Y.S."/>
            <person name="Xia L.Y."/>
            <person name="Li J."/>
            <person name="Zhao F."/>
            <person name="Cao W.C."/>
        </authorList>
    </citation>
    <scope>NUCLEOTIDE SEQUENCE [LARGE SCALE GENOMIC DNA]</scope>
    <source>
        <strain evidence="1">Iper-2018</strain>
    </source>
</reference>
<sequence length="87" mass="10422">MTTRAQRCKELAQEVEDERLERKQKLAQLKTQYQNERQALEEEHKKLAENLKRNQESFRLIHREQNALCQESKKALEALQSSKNQEI</sequence>
<name>A0AC60P3C9_IXOPE</name>
<dbReference type="Proteomes" id="UP000805193">
    <property type="component" value="Unassembled WGS sequence"/>
</dbReference>
<keyword evidence="2" id="KW-1185">Reference proteome</keyword>
<evidence type="ECO:0000313" key="2">
    <source>
        <dbReference type="Proteomes" id="UP000805193"/>
    </source>
</evidence>
<protein>
    <submittedName>
        <fullName evidence="1">Uncharacterized protein</fullName>
    </submittedName>
</protein>
<dbReference type="EMBL" id="JABSTQ010011221">
    <property type="protein sequence ID" value="KAG0413917.1"/>
    <property type="molecule type" value="Genomic_DNA"/>
</dbReference>